<dbReference type="EMBL" id="CP049055">
    <property type="protein sequence ID" value="QII10565.1"/>
    <property type="molecule type" value="Genomic_DNA"/>
</dbReference>
<sequence>MEGHFPYFSTCTLRCDIFLCMPCKLSAPYRPAWKQWVRRLFLTTKIRCFI</sequence>
<proteinExistence type="predicted"/>
<accession>Q1PYC9</accession>
<reference evidence="1" key="2">
    <citation type="submission" date="2006-01" db="EMBL/GenBank/DDBJ databases">
        <authorList>
            <person name="Genoscope"/>
        </authorList>
    </citation>
    <scope>NUCLEOTIDE SEQUENCE</scope>
</reference>
<dbReference type="AlphaFoldDB" id="Q1PYC9"/>
<dbReference type="Proteomes" id="UP000501926">
    <property type="component" value="Chromosome"/>
</dbReference>
<evidence type="ECO:0000313" key="2">
    <source>
        <dbReference type="EMBL" id="QII10565.1"/>
    </source>
</evidence>
<gene>
    <name evidence="2" type="ORF">KsCSTR_11860</name>
    <name evidence="1" type="ORF">kustd1336</name>
</gene>
<reference evidence="2 3" key="3">
    <citation type="submission" date="2020-02" db="EMBL/GenBank/DDBJ databases">
        <title>Newly sequenced genome of strain CSTR1 showed variability in Candidatus Kuenenia stuttgartiensis genomes.</title>
        <authorList>
            <person name="Ding C."/>
            <person name="Adrian L."/>
        </authorList>
    </citation>
    <scope>NUCLEOTIDE SEQUENCE [LARGE SCALE GENOMIC DNA]</scope>
    <source>
        <strain evidence="2 3">CSTR1</strain>
    </source>
</reference>
<evidence type="ECO:0000313" key="1">
    <source>
        <dbReference type="EMBL" id="CAJ72081.1"/>
    </source>
</evidence>
<organism evidence="1">
    <name type="scientific">Kuenenia stuttgartiensis</name>
    <dbReference type="NCBI Taxonomy" id="174633"/>
    <lineage>
        <taxon>Bacteria</taxon>
        <taxon>Pseudomonadati</taxon>
        <taxon>Planctomycetota</taxon>
        <taxon>Candidatus Brocadiia</taxon>
        <taxon>Candidatus Brocadiales</taxon>
        <taxon>Candidatus Brocadiaceae</taxon>
        <taxon>Candidatus Kuenenia</taxon>
    </lineage>
</organism>
<protein>
    <submittedName>
        <fullName evidence="1">Uncharacterized protein</fullName>
    </submittedName>
</protein>
<name>Q1PYC9_KUEST</name>
<dbReference type="EMBL" id="CT573072">
    <property type="protein sequence ID" value="CAJ72081.1"/>
    <property type="molecule type" value="Genomic_DNA"/>
</dbReference>
<evidence type="ECO:0000313" key="3">
    <source>
        <dbReference type="Proteomes" id="UP000501926"/>
    </source>
</evidence>
<reference evidence="1" key="1">
    <citation type="journal article" date="2006" name="Nature">
        <title>Deciphering the evolution and metabolism of an anammox bacterium from a community genome.</title>
        <authorList>
            <person name="Strous M."/>
            <person name="Pelletier E."/>
            <person name="Mangenot S."/>
            <person name="Rattei T."/>
            <person name="Lehner A."/>
            <person name="Taylor M.W."/>
            <person name="Horn M."/>
            <person name="Daims H."/>
            <person name="Bartol-Mavel D."/>
            <person name="Wincker P."/>
            <person name="Barbe V."/>
            <person name="Fonknechten N."/>
            <person name="Vallenet D."/>
            <person name="Segurens B."/>
            <person name="Schenowitz-Truong C."/>
            <person name="Medigue C."/>
            <person name="Collingro A."/>
            <person name="Snel B."/>
            <person name="Dutilh B.E."/>
            <person name="OpDenCamp H.J.M."/>
            <person name="vanDerDrift C."/>
            <person name="Cirpus I."/>
            <person name="vanDePas-Schoonen K.T."/>
            <person name="Harhangi H.R."/>
            <person name="vanNiftrik L."/>
            <person name="Schmid M."/>
            <person name="Keltjens J."/>
            <person name="vanDeVossenberg J."/>
            <person name="Kartal B."/>
            <person name="Meier H."/>
            <person name="Frishman D."/>
            <person name="Huynen M.A."/>
            <person name="Mewes H."/>
            <person name="Weissenbach J."/>
            <person name="Jetten M.S.M."/>
            <person name="Wagner M."/>
            <person name="LePaslier D."/>
        </authorList>
    </citation>
    <scope>NUCLEOTIDE SEQUENCE</scope>
</reference>